<feature type="transmembrane region" description="Helical" evidence="6">
    <location>
        <begin position="76"/>
        <end position="93"/>
    </location>
</feature>
<name>A0A502CI78_9GAMM</name>
<dbReference type="AlphaFoldDB" id="A0A502CI78"/>
<dbReference type="EMBL" id="RCZO01000001">
    <property type="protein sequence ID" value="TPG11476.1"/>
    <property type="molecule type" value="Genomic_DNA"/>
</dbReference>
<keyword evidence="4 6" id="KW-1133">Transmembrane helix</keyword>
<dbReference type="PANTHER" id="PTHR31885">
    <property type="entry name" value="GH04784P"/>
    <property type="match status" value="1"/>
</dbReference>
<feature type="transmembrane region" description="Helical" evidence="6">
    <location>
        <begin position="99"/>
        <end position="117"/>
    </location>
</feature>
<feature type="transmembrane region" description="Helical" evidence="6">
    <location>
        <begin position="155"/>
        <end position="175"/>
    </location>
</feature>
<organism evidence="7 8">
    <name type="scientific">Rhodanobacter glycinis</name>
    <dbReference type="NCBI Taxonomy" id="582702"/>
    <lineage>
        <taxon>Bacteria</taxon>
        <taxon>Pseudomonadati</taxon>
        <taxon>Pseudomonadota</taxon>
        <taxon>Gammaproteobacteria</taxon>
        <taxon>Lysobacterales</taxon>
        <taxon>Rhodanobacteraceae</taxon>
        <taxon>Rhodanobacter</taxon>
    </lineage>
</organism>
<reference evidence="7 8" key="1">
    <citation type="journal article" date="2019" name="Environ. Microbiol.">
        <title>Species interactions and distinct microbial communities in high Arctic permafrost affected cryosols are associated with the CH4 and CO2 gas fluxes.</title>
        <authorList>
            <person name="Altshuler I."/>
            <person name="Hamel J."/>
            <person name="Turney S."/>
            <person name="Magnuson E."/>
            <person name="Levesque R."/>
            <person name="Greer C."/>
            <person name="Whyte L.G."/>
        </authorList>
    </citation>
    <scope>NUCLEOTIDE SEQUENCE [LARGE SCALE GENOMIC DNA]</scope>
    <source>
        <strain evidence="7 8">S13Y</strain>
    </source>
</reference>
<evidence type="ECO:0000256" key="1">
    <source>
        <dbReference type="ARBA" id="ARBA00004141"/>
    </source>
</evidence>
<gene>
    <name evidence="7" type="ORF">EAH88_02870</name>
</gene>
<protein>
    <submittedName>
        <fullName evidence="7">Lysoplasmalogenase</fullName>
    </submittedName>
</protein>
<feature type="transmembrane region" description="Helical" evidence="6">
    <location>
        <begin position="46"/>
        <end position="64"/>
    </location>
</feature>
<dbReference type="InterPro" id="IPR012506">
    <property type="entry name" value="TMEM86B-like"/>
</dbReference>
<evidence type="ECO:0000256" key="5">
    <source>
        <dbReference type="ARBA" id="ARBA00023136"/>
    </source>
</evidence>
<feature type="transmembrane region" description="Helical" evidence="6">
    <location>
        <begin position="129"/>
        <end position="149"/>
    </location>
</feature>
<dbReference type="RefSeq" id="WP_140648736.1">
    <property type="nucleotide sequence ID" value="NZ_RCZO01000001.1"/>
</dbReference>
<accession>A0A502CI78</accession>
<proteinExistence type="inferred from homology"/>
<dbReference type="GO" id="GO:0016787">
    <property type="term" value="F:hydrolase activity"/>
    <property type="evidence" value="ECO:0007669"/>
    <property type="project" value="TreeGrafter"/>
</dbReference>
<sequence>MVAIRSRITRRAGAGRLTLAIVAAAAMAIAGGLVVAHDPASPWRWLHWACKPLATILILAMAWRSRWPVSRRYRRWILAGIACSLFGDVFLMLPGDLFVPGLLAFLLGHLCFIAALLGDSRFGARPRLLLASLGYGAVNLALLWDSIGAPLRMPVIVYVLVLACMGGQALARAQVFAQRGDAQLASARRAAVGAMLFMLSDSLLAWNRFHAAIPWSSLWVLSTYYLALWWIAHSVQRDRILSKAGTIEAGAFQ</sequence>
<evidence type="ECO:0000256" key="3">
    <source>
        <dbReference type="ARBA" id="ARBA00022692"/>
    </source>
</evidence>
<evidence type="ECO:0000256" key="6">
    <source>
        <dbReference type="SAM" id="Phobius"/>
    </source>
</evidence>
<keyword evidence="8" id="KW-1185">Reference proteome</keyword>
<comment type="caution">
    <text evidence="7">The sequence shown here is derived from an EMBL/GenBank/DDBJ whole genome shotgun (WGS) entry which is preliminary data.</text>
</comment>
<evidence type="ECO:0000256" key="2">
    <source>
        <dbReference type="ARBA" id="ARBA00007375"/>
    </source>
</evidence>
<comment type="subcellular location">
    <subcellularLocation>
        <location evidence="1">Membrane</location>
        <topology evidence="1">Multi-pass membrane protein</topology>
    </subcellularLocation>
</comment>
<keyword evidence="3 6" id="KW-0812">Transmembrane</keyword>
<dbReference type="Pfam" id="PF07947">
    <property type="entry name" value="YhhN"/>
    <property type="match status" value="1"/>
</dbReference>
<dbReference type="Proteomes" id="UP000319486">
    <property type="component" value="Unassembled WGS sequence"/>
</dbReference>
<keyword evidence="5 6" id="KW-0472">Membrane</keyword>
<dbReference type="GO" id="GO:0016020">
    <property type="term" value="C:membrane"/>
    <property type="evidence" value="ECO:0007669"/>
    <property type="project" value="UniProtKB-SubCell"/>
</dbReference>
<evidence type="ECO:0000313" key="8">
    <source>
        <dbReference type="Proteomes" id="UP000319486"/>
    </source>
</evidence>
<feature type="transmembrane region" description="Helical" evidence="6">
    <location>
        <begin position="187"/>
        <end position="206"/>
    </location>
</feature>
<dbReference type="PANTHER" id="PTHR31885:SF6">
    <property type="entry name" value="GH04784P"/>
    <property type="match status" value="1"/>
</dbReference>
<evidence type="ECO:0000256" key="4">
    <source>
        <dbReference type="ARBA" id="ARBA00022989"/>
    </source>
</evidence>
<comment type="similarity">
    <text evidence="2">Belongs to the TMEM86 family.</text>
</comment>
<feature type="transmembrane region" description="Helical" evidence="6">
    <location>
        <begin position="212"/>
        <end position="232"/>
    </location>
</feature>
<evidence type="ECO:0000313" key="7">
    <source>
        <dbReference type="EMBL" id="TPG11476.1"/>
    </source>
</evidence>